<feature type="region of interest" description="Disordered" evidence="1">
    <location>
        <begin position="172"/>
        <end position="212"/>
    </location>
</feature>
<comment type="caution">
    <text evidence="3">The sequence shown here is derived from an EMBL/GenBank/DDBJ whole genome shotgun (WGS) entry which is preliminary data.</text>
</comment>
<dbReference type="PANTHER" id="PTHR38248:SF2">
    <property type="entry name" value="FUNK1 11"/>
    <property type="match status" value="1"/>
</dbReference>
<evidence type="ECO:0000313" key="3">
    <source>
        <dbReference type="EMBL" id="CAE6413467.1"/>
    </source>
</evidence>
<sequence>MSAPTGSSSTPHVVRVSTSTRTDRQSEAPLLRGEINGNIVRGMDFRLFVREVCKFPNSHYQAIEEGLDRNAFESAGRWGPIMDRIKDVPLGNEAALYAPLIDLYDSISTQIGPLFDLQSKTNLAFRDTSQKYLLDSPAFRKPDITGVSGTMPNGTPSWKDVLVCWEVKHSNKRGAQDQLGEPPRKRSKPSQSTSRSRQSNSEIAVSTPGRDTDDPLEQLLSYCLEKISAQPHRRHTIGVLLSEWQLQLVFHSRSFIVVSRAFDIRSNPVKLTVVFAALWTTDLKALGFDSHFIDNSGNVTIRPQECLVMIGDQEYTINKALFWARSLLGRGTCTLRAVGKSQVKVVIKFNCPPKVRESEAELLGKAQDIPNIIKVVASATWGDTLDGFGPEFVAMVNHFELREFRVLVLSPVCSPLTSIADLETFKRSFRKLVIAHHKLYKTGILHCDISVGNMMYDPLGNEPYLIDVDLGKSVEKLASPSSNHRTGTLPFMATDLLAECPPPHLYRHDLESFYYVLIWVCVKDHCGWDTVHSIAAMREKKDSFLAVGTGDRIGGLSLIDWSEPLRRTWINRIHGLFVRGRAAVDPYLGNVELDKETLDGYITFVKVMDVLTA</sequence>
<name>A0A8H2WYV1_9AGAM</name>
<dbReference type="Proteomes" id="UP000663840">
    <property type="component" value="Unassembled WGS sequence"/>
</dbReference>
<proteinExistence type="predicted"/>
<dbReference type="Gene3D" id="1.10.510.10">
    <property type="entry name" value="Transferase(Phosphotransferase) domain 1"/>
    <property type="match status" value="1"/>
</dbReference>
<feature type="region of interest" description="Disordered" evidence="1">
    <location>
        <begin position="1"/>
        <end position="29"/>
    </location>
</feature>
<feature type="compositionally biased region" description="Polar residues" evidence="1">
    <location>
        <begin position="1"/>
        <end position="20"/>
    </location>
</feature>
<organism evidence="3 4">
    <name type="scientific">Rhizoctonia solani</name>
    <dbReference type="NCBI Taxonomy" id="456999"/>
    <lineage>
        <taxon>Eukaryota</taxon>
        <taxon>Fungi</taxon>
        <taxon>Dikarya</taxon>
        <taxon>Basidiomycota</taxon>
        <taxon>Agaricomycotina</taxon>
        <taxon>Agaricomycetes</taxon>
        <taxon>Cantharellales</taxon>
        <taxon>Ceratobasidiaceae</taxon>
        <taxon>Rhizoctonia</taxon>
    </lineage>
</organism>
<gene>
    <name evidence="3" type="ORF">RDB_LOCUS46887</name>
</gene>
<feature type="compositionally biased region" description="Low complexity" evidence="1">
    <location>
        <begin position="189"/>
        <end position="201"/>
    </location>
</feature>
<evidence type="ECO:0000313" key="4">
    <source>
        <dbReference type="Proteomes" id="UP000663840"/>
    </source>
</evidence>
<dbReference type="Pfam" id="PF17667">
    <property type="entry name" value="Pkinase_fungal"/>
    <property type="match status" value="2"/>
</dbReference>
<feature type="domain" description="Fungal-type protein kinase" evidence="2">
    <location>
        <begin position="205"/>
        <end position="379"/>
    </location>
</feature>
<feature type="domain" description="Fungal-type protein kinase" evidence="2">
    <location>
        <begin position="399"/>
        <end position="521"/>
    </location>
</feature>
<evidence type="ECO:0000259" key="2">
    <source>
        <dbReference type="Pfam" id="PF17667"/>
    </source>
</evidence>
<dbReference type="InterPro" id="IPR040976">
    <property type="entry name" value="Pkinase_fungal"/>
</dbReference>
<dbReference type="SUPFAM" id="SSF56112">
    <property type="entry name" value="Protein kinase-like (PK-like)"/>
    <property type="match status" value="1"/>
</dbReference>
<dbReference type="AlphaFoldDB" id="A0A8H2WYV1"/>
<protein>
    <recommendedName>
        <fullName evidence="2">Fungal-type protein kinase domain-containing protein</fullName>
    </recommendedName>
</protein>
<accession>A0A8H2WYV1</accession>
<evidence type="ECO:0000256" key="1">
    <source>
        <dbReference type="SAM" id="MobiDB-lite"/>
    </source>
</evidence>
<reference evidence="3" key="1">
    <citation type="submission" date="2021-01" db="EMBL/GenBank/DDBJ databases">
        <authorList>
            <person name="Kaushik A."/>
        </authorList>
    </citation>
    <scope>NUCLEOTIDE SEQUENCE</scope>
    <source>
        <strain evidence="3">AG1-1A</strain>
    </source>
</reference>
<dbReference type="PANTHER" id="PTHR38248">
    <property type="entry name" value="FUNK1 6"/>
    <property type="match status" value="1"/>
</dbReference>
<dbReference type="EMBL" id="CAJMWR010001064">
    <property type="protein sequence ID" value="CAE6413467.1"/>
    <property type="molecule type" value="Genomic_DNA"/>
</dbReference>
<dbReference type="InterPro" id="IPR011009">
    <property type="entry name" value="Kinase-like_dom_sf"/>
</dbReference>